<evidence type="ECO:0000259" key="2">
    <source>
        <dbReference type="PROSITE" id="PS50086"/>
    </source>
</evidence>
<keyword evidence="4" id="KW-1185">Reference proteome</keyword>
<feature type="compositionally biased region" description="Low complexity" evidence="1">
    <location>
        <begin position="476"/>
        <end position="494"/>
    </location>
</feature>
<dbReference type="InterPro" id="IPR050302">
    <property type="entry name" value="Rab_GAP_TBC_domain"/>
</dbReference>
<accession>A0A376B5F6</accession>
<dbReference type="PANTHER" id="PTHR47219:SF20">
    <property type="entry name" value="TBC1 DOMAIN FAMILY MEMBER 2B"/>
    <property type="match status" value="1"/>
</dbReference>
<feature type="compositionally biased region" description="Polar residues" evidence="1">
    <location>
        <begin position="74"/>
        <end position="84"/>
    </location>
</feature>
<dbReference type="AlphaFoldDB" id="A0A376B5F6"/>
<organism evidence="3 4">
    <name type="scientific">Saccharomycodes ludwigii</name>
    <dbReference type="NCBI Taxonomy" id="36035"/>
    <lineage>
        <taxon>Eukaryota</taxon>
        <taxon>Fungi</taxon>
        <taxon>Dikarya</taxon>
        <taxon>Ascomycota</taxon>
        <taxon>Saccharomycotina</taxon>
        <taxon>Saccharomycetes</taxon>
        <taxon>Saccharomycodales</taxon>
        <taxon>Saccharomycodaceae</taxon>
        <taxon>Saccharomycodes</taxon>
    </lineage>
</organism>
<dbReference type="InterPro" id="IPR000195">
    <property type="entry name" value="Rab-GAP-TBC_dom"/>
</dbReference>
<evidence type="ECO:0000256" key="1">
    <source>
        <dbReference type="SAM" id="MobiDB-lite"/>
    </source>
</evidence>
<dbReference type="Gene3D" id="1.10.8.270">
    <property type="entry name" value="putative rabgap domain of human tbc1 domain family member 14 like domains"/>
    <property type="match status" value="1"/>
</dbReference>
<sequence>MASFHTRSMPDLLNTLKSRNNNMNNKNTRDNRKISNGQTSVSQIYNDRTSSNSSFLELYDNDDDDFNYEEGSDKNNNSLNSFTESYEIIENDRLSKEDNDEDDNKNSTTTTTTTTTTTNNNNKSNNNNINIPFSTASSAAYMNPADSLNSFDRYGFKKENSYVTESQYDTWWKEYSVYSLRRKKKWEILLNKSGISINNNIPKRYPPKSEKLKRYIRKGIPAEWRGEAWWYFARGDEKLNKNKGLYDNLLQKINSKDVIIGDAEIIERDLNRTFPDNMHFMKDTENEPSMVSSLRRVLYVFALYQPEIGYCQSMNFLAGLLLLFLDEERSFWMLVIITSRILPNVHSVNLEGVNVDQGVLMLCVEEYLPEFWFKINPQAAALSSRSKHLSLNHHHINMSNTPFSNDSSLSKNDFLFKLPPITLCTASWFMSCFIGIVPIETTLRIWDCLFYEGSHVLFKISLAIIKLSESALQQSNSSNNGSSGSYSSSNSSGNNGTGAFTHHNNNTNLLNRHSLIRRKSKLSLHDSHSNTVSNNSDDIDMEIFQTMQTFPKTLLNPNDIFEKIIFKKKYDFNSLNQEEIDRCRKYVVLQRTKYKNYVELLSKKKDRINNNNEGFSDVKEEEDSNLFGDITTPGGITKEDIERALTSEVYGFKRNLTSVHWNNSIKQKVRQMRKRDR</sequence>
<dbReference type="VEuPathDB" id="FungiDB:SCODWIG_01580"/>
<feature type="compositionally biased region" description="Low complexity" evidence="1">
    <location>
        <begin position="106"/>
        <end position="130"/>
    </location>
</feature>
<dbReference type="Pfam" id="PF00566">
    <property type="entry name" value="RabGAP-TBC"/>
    <property type="match status" value="2"/>
</dbReference>
<reference evidence="4" key="1">
    <citation type="submission" date="2018-06" db="EMBL/GenBank/DDBJ databases">
        <authorList>
            <person name="Guldener U."/>
        </authorList>
    </citation>
    <scope>NUCLEOTIDE SEQUENCE [LARGE SCALE GENOMIC DNA]</scope>
    <source>
        <strain evidence="4">UTAD17</strain>
    </source>
</reference>
<feature type="region of interest" description="Disordered" evidence="1">
    <location>
        <begin position="1"/>
        <end position="130"/>
    </location>
</feature>
<dbReference type="FunFam" id="1.10.472.80:FF:000057">
    <property type="entry name" value="GTPase-activating protein"/>
    <property type="match status" value="1"/>
</dbReference>
<name>A0A376B5F6_9ASCO</name>
<dbReference type="Gene3D" id="1.10.472.80">
    <property type="entry name" value="Ypt/Rab-GAP domain of gyp1p, domain 3"/>
    <property type="match status" value="1"/>
</dbReference>
<dbReference type="GO" id="GO:0031267">
    <property type="term" value="F:small GTPase binding"/>
    <property type="evidence" value="ECO:0007669"/>
    <property type="project" value="TreeGrafter"/>
</dbReference>
<dbReference type="InterPro" id="IPR035969">
    <property type="entry name" value="Rab-GAP_TBC_sf"/>
</dbReference>
<feature type="domain" description="Rab-GAP TBC" evidence="2">
    <location>
        <begin position="219"/>
        <end position="453"/>
    </location>
</feature>
<feature type="compositionally biased region" description="Low complexity" evidence="1">
    <location>
        <begin position="14"/>
        <end position="26"/>
    </location>
</feature>
<feature type="region of interest" description="Disordered" evidence="1">
    <location>
        <begin position="476"/>
        <end position="503"/>
    </location>
</feature>
<protein>
    <submittedName>
        <fullName evidence="3">Related to GTPase-activating protein GYP3</fullName>
    </submittedName>
</protein>
<dbReference type="PROSITE" id="PS50086">
    <property type="entry name" value="TBC_RABGAP"/>
    <property type="match status" value="1"/>
</dbReference>
<dbReference type="EMBL" id="UFAJ01000211">
    <property type="protein sequence ID" value="SSD59819.1"/>
    <property type="molecule type" value="Genomic_DNA"/>
</dbReference>
<dbReference type="GO" id="GO:0005096">
    <property type="term" value="F:GTPase activator activity"/>
    <property type="evidence" value="ECO:0007669"/>
    <property type="project" value="TreeGrafter"/>
</dbReference>
<dbReference type="PANTHER" id="PTHR47219">
    <property type="entry name" value="RAB GTPASE-ACTIVATING PROTEIN 1-LIKE"/>
    <property type="match status" value="1"/>
</dbReference>
<feature type="compositionally biased region" description="Polar residues" evidence="1">
    <location>
        <begin position="34"/>
        <end position="54"/>
    </location>
</feature>
<proteinExistence type="predicted"/>
<dbReference type="SUPFAM" id="SSF47923">
    <property type="entry name" value="Ypt/Rab-GAP domain of gyp1p"/>
    <property type="match status" value="2"/>
</dbReference>
<dbReference type="SMART" id="SM00164">
    <property type="entry name" value="TBC"/>
    <property type="match status" value="1"/>
</dbReference>
<gene>
    <name evidence="3" type="ORF">SCODWIG_01580</name>
</gene>
<evidence type="ECO:0000313" key="4">
    <source>
        <dbReference type="Proteomes" id="UP000262825"/>
    </source>
</evidence>
<dbReference type="FunFam" id="1.10.8.270:FF:000026">
    <property type="entry name" value="TBC (Tre-2/Bub2/Cdc16) domain family"/>
    <property type="match status" value="1"/>
</dbReference>
<evidence type="ECO:0000313" key="3">
    <source>
        <dbReference type="EMBL" id="SSD59819.1"/>
    </source>
</evidence>
<dbReference type="GO" id="GO:0030427">
    <property type="term" value="C:site of polarized growth"/>
    <property type="evidence" value="ECO:0007669"/>
    <property type="project" value="UniProtKB-ARBA"/>
</dbReference>
<feature type="compositionally biased region" description="Acidic residues" evidence="1">
    <location>
        <begin position="59"/>
        <end position="70"/>
    </location>
</feature>
<dbReference type="Proteomes" id="UP000262825">
    <property type="component" value="Unassembled WGS sequence"/>
</dbReference>